<evidence type="ECO:0000256" key="2">
    <source>
        <dbReference type="HAMAP-Rule" id="MF_00634"/>
    </source>
</evidence>
<name>A0A7C0VD83_UNCW3</name>
<comment type="caution">
    <text evidence="3">The sequence shown here is derived from an EMBL/GenBank/DDBJ whole genome shotgun (WGS) entry which is preliminary data.</text>
</comment>
<reference evidence="3" key="1">
    <citation type="journal article" date="2020" name="mSystems">
        <title>Genome- and Community-Level Interaction Insights into Carbon Utilization and Element Cycling Functions of Hydrothermarchaeota in Hydrothermal Sediment.</title>
        <authorList>
            <person name="Zhou Z."/>
            <person name="Liu Y."/>
            <person name="Xu W."/>
            <person name="Pan J."/>
            <person name="Luo Z.H."/>
            <person name="Li M."/>
        </authorList>
    </citation>
    <scope>NUCLEOTIDE SEQUENCE [LARGE SCALE GENOMIC DNA]</scope>
    <source>
        <strain evidence="3">HyVt-102</strain>
    </source>
</reference>
<dbReference type="EMBL" id="DQWE01000330">
    <property type="protein sequence ID" value="HDI83508.1"/>
    <property type="molecule type" value="Genomic_DNA"/>
</dbReference>
<dbReference type="InterPro" id="IPR003746">
    <property type="entry name" value="DUF167"/>
</dbReference>
<organism evidence="3">
    <name type="scientific">candidate division WOR-3 bacterium</name>
    <dbReference type="NCBI Taxonomy" id="2052148"/>
    <lineage>
        <taxon>Bacteria</taxon>
        <taxon>Bacteria division WOR-3</taxon>
    </lineage>
</organism>
<dbReference type="NCBIfam" id="TIGR00251">
    <property type="entry name" value="DUF167 family protein"/>
    <property type="match status" value="1"/>
</dbReference>
<dbReference type="SUPFAM" id="SSF69786">
    <property type="entry name" value="YggU-like"/>
    <property type="match status" value="1"/>
</dbReference>
<comment type="similarity">
    <text evidence="1 2">Belongs to the UPF0235 family.</text>
</comment>
<dbReference type="AlphaFoldDB" id="A0A7C0VD83"/>
<protein>
    <recommendedName>
        <fullName evidence="2">UPF0235 protein ENF18_06950</fullName>
    </recommendedName>
</protein>
<sequence>MEDRLKIKVIPKASRNRVLIKEGRVVVYVTAPPEKGKANREVLKLLKRLTGVGVEIVSGEKAREKVIKFPLEKDEFIRRIEGNG</sequence>
<dbReference type="InterPro" id="IPR036591">
    <property type="entry name" value="YggU-like_sf"/>
</dbReference>
<dbReference type="Proteomes" id="UP000885847">
    <property type="component" value="Unassembled WGS sequence"/>
</dbReference>
<evidence type="ECO:0000313" key="3">
    <source>
        <dbReference type="EMBL" id="HDI83508.1"/>
    </source>
</evidence>
<evidence type="ECO:0000256" key="1">
    <source>
        <dbReference type="ARBA" id="ARBA00010364"/>
    </source>
</evidence>
<accession>A0A7C0VD83</accession>
<proteinExistence type="inferred from homology"/>
<dbReference type="HAMAP" id="MF_00634">
    <property type="entry name" value="UPF0235"/>
    <property type="match status" value="1"/>
</dbReference>
<dbReference type="SMART" id="SM01152">
    <property type="entry name" value="DUF167"/>
    <property type="match status" value="1"/>
</dbReference>
<gene>
    <name evidence="3" type="ORF">ENF18_06950</name>
</gene>
<dbReference type="Pfam" id="PF02594">
    <property type="entry name" value="DUF167"/>
    <property type="match status" value="1"/>
</dbReference>
<dbReference type="Gene3D" id="3.30.1200.10">
    <property type="entry name" value="YggU-like"/>
    <property type="match status" value="1"/>
</dbReference>